<reference evidence="1 3" key="1">
    <citation type="journal article" date="2014" name="ISME J.">
        <title>Trehalose/2-sulfotrehalose biosynthesis and glycine-betaine uptake are widely spread mechanisms for osmoadaptation in the Halobacteriales.</title>
        <authorList>
            <person name="Youssef N.H."/>
            <person name="Savage-Ashlock K.N."/>
            <person name="McCully A.L."/>
            <person name="Luedtke B."/>
            <person name="Shaw E.I."/>
            <person name="Hoff W.D."/>
            <person name="Elshahed M.S."/>
        </authorList>
    </citation>
    <scope>NUCLEOTIDE SEQUENCE [LARGE SCALE GENOMIC DNA]</scope>
    <source>
        <strain evidence="1 3">DX253</strain>
    </source>
</reference>
<reference evidence="4" key="2">
    <citation type="submission" date="2016-11" db="EMBL/GenBank/DDBJ databases">
        <authorList>
            <person name="Varghese N."/>
            <person name="Submissions S."/>
        </authorList>
    </citation>
    <scope>NUCLEOTIDE SEQUENCE [LARGE SCALE GENOMIC DNA]</scope>
    <source>
        <strain evidence="4">DX253</strain>
    </source>
</reference>
<dbReference type="OrthoDB" id="169264at2157"/>
<gene>
    <name evidence="2" type="ORF">SAMN05444342_0208</name>
    <name evidence="1" type="ORF">ZOD2009_19418</name>
</gene>
<sequence length="64" mass="7186">MGEQCVGKTEAPFDECACVVCGDDIDIESWHPILADTDATGTFRLYPFCTTDCRDAWNSHRTNR</sequence>
<dbReference type="EMBL" id="FRAN01000001">
    <property type="protein sequence ID" value="SHJ99481.1"/>
    <property type="molecule type" value="Genomic_DNA"/>
</dbReference>
<protein>
    <submittedName>
        <fullName evidence="1">Uncharacterized protein</fullName>
    </submittedName>
</protein>
<evidence type="ECO:0000313" key="4">
    <source>
        <dbReference type="Proteomes" id="UP000184203"/>
    </source>
</evidence>
<dbReference type="PATRIC" id="fig|797209.4.peg.3800"/>
<dbReference type="Pfam" id="PF24461">
    <property type="entry name" value="DUF7576"/>
    <property type="match status" value="1"/>
</dbReference>
<evidence type="ECO:0000313" key="3">
    <source>
        <dbReference type="Proteomes" id="UP000003751"/>
    </source>
</evidence>
<organism evidence="1 3">
    <name type="scientific">Haladaptatus paucihalophilus DX253</name>
    <dbReference type="NCBI Taxonomy" id="797209"/>
    <lineage>
        <taxon>Archaea</taxon>
        <taxon>Methanobacteriati</taxon>
        <taxon>Methanobacteriota</taxon>
        <taxon>Stenosarchaea group</taxon>
        <taxon>Halobacteria</taxon>
        <taxon>Halobacteriales</taxon>
        <taxon>Haladaptataceae</taxon>
        <taxon>Haladaptatus</taxon>
    </lineage>
</organism>
<dbReference type="Proteomes" id="UP000003751">
    <property type="component" value="Unassembled WGS sequence"/>
</dbReference>
<accession>E7QYJ3</accession>
<name>E7QYJ3_HALPU</name>
<reference evidence="2" key="3">
    <citation type="submission" date="2016-11" db="EMBL/GenBank/DDBJ databases">
        <authorList>
            <person name="Jaros S."/>
            <person name="Januszkiewicz K."/>
            <person name="Wedrychowicz H."/>
        </authorList>
    </citation>
    <scope>NUCLEOTIDE SEQUENCE [LARGE SCALE GENOMIC DNA]</scope>
    <source>
        <strain evidence="2">DX253</strain>
    </source>
</reference>
<dbReference type="STRING" id="797209.GCA_000376445_00730"/>
<dbReference type="Proteomes" id="UP000184203">
    <property type="component" value="Unassembled WGS sequence"/>
</dbReference>
<evidence type="ECO:0000313" key="1">
    <source>
        <dbReference type="EMBL" id="EFW90259.1"/>
    </source>
</evidence>
<evidence type="ECO:0000313" key="2">
    <source>
        <dbReference type="EMBL" id="SHJ99481.1"/>
    </source>
</evidence>
<proteinExistence type="predicted"/>
<dbReference type="InterPro" id="IPR055998">
    <property type="entry name" value="DUF7576"/>
</dbReference>
<dbReference type="RefSeq" id="WP_007982641.1">
    <property type="nucleotide sequence ID" value="NZ_AEMG01000028.1"/>
</dbReference>
<keyword evidence="4" id="KW-1185">Reference proteome</keyword>
<dbReference type="EMBL" id="AEMG01000028">
    <property type="protein sequence ID" value="EFW90259.1"/>
    <property type="molecule type" value="Genomic_DNA"/>
</dbReference>
<dbReference type="AlphaFoldDB" id="E7QYJ3"/>